<organism evidence="1 2">
    <name type="scientific">Streptosporangium longisporum</name>
    <dbReference type="NCBI Taxonomy" id="46187"/>
    <lineage>
        <taxon>Bacteria</taxon>
        <taxon>Bacillati</taxon>
        <taxon>Actinomycetota</taxon>
        <taxon>Actinomycetes</taxon>
        <taxon>Streptosporangiales</taxon>
        <taxon>Streptosporangiaceae</taxon>
        <taxon>Streptosporangium</taxon>
    </lineage>
</organism>
<proteinExistence type="predicted"/>
<comment type="caution">
    <text evidence="1">The sequence shown here is derived from an EMBL/GenBank/DDBJ whole genome shotgun (WGS) entry which is preliminary data.</text>
</comment>
<evidence type="ECO:0000313" key="2">
    <source>
        <dbReference type="Proteomes" id="UP001499930"/>
    </source>
</evidence>
<dbReference type="EMBL" id="BAAAWD010000016">
    <property type="protein sequence ID" value="GAA3027650.1"/>
    <property type="molecule type" value="Genomic_DNA"/>
</dbReference>
<accession>A0ABP6L4I7</accession>
<dbReference type="RefSeq" id="WP_344902138.1">
    <property type="nucleotide sequence ID" value="NZ_BAAAWD010000016.1"/>
</dbReference>
<evidence type="ECO:0000313" key="1">
    <source>
        <dbReference type="EMBL" id="GAA3027650.1"/>
    </source>
</evidence>
<reference evidence="2" key="1">
    <citation type="journal article" date="2019" name="Int. J. Syst. Evol. Microbiol.">
        <title>The Global Catalogue of Microorganisms (GCM) 10K type strain sequencing project: providing services to taxonomists for standard genome sequencing and annotation.</title>
        <authorList>
            <consortium name="The Broad Institute Genomics Platform"/>
            <consortium name="The Broad Institute Genome Sequencing Center for Infectious Disease"/>
            <person name="Wu L."/>
            <person name="Ma J."/>
        </authorList>
    </citation>
    <scope>NUCLEOTIDE SEQUENCE [LARGE SCALE GENOMIC DNA]</scope>
    <source>
        <strain evidence="2">JCM 3106</strain>
    </source>
</reference>
<gene>
    <name evidence="1" type="ORF">GCM10017559_62410</name>
</gene>
<sequence>MTQPSPELSQEGLSQEALYEAIDAWRRQADLPWWCVSLKTGRTAAQLRLLAGGAASKATHQDVAAWWARHTASQQRTE</sequence>
<name>A0ABP6L4I7_9ACTN</name>
<protein>
    <submittedName>
        <fullName evidence="1">Uncharacterized protein</fullName>
    </submittedName>
</protein>
<keyword evidence="2" id="KW-1185">Reference proteome</keyword>
<dbReference type="Proteomes" id="UP001499930">
    <property type="component" value="Unassembled WGS sequence"/>
</dbReference>